<dbReference type="EMBL" id="JAQQWI010000007">
    <property type="protein sequence ID" value="KAK8027594.1"/>
    <property type="molecule type" value="Genomic_DNA"/>
</dbReference>
<protein>
    <recommendedName>
        <fullName evidence="4">ADF-H domain-containing protein</fullName>
    </recommendedName>
</protein>
<feature type="compositionally biased region" description="Low complexity" evidence="1">
    <location>
        <begin position="125"/>
        <end position="135"/>
    </location>
</feature>
<dbReference type="Proteomes" id="UP001396898">
    <property type="component" value="Unassembled WGS sequence"/>
</dbReference>
<evidence type="ECO:0000313" key="3">
    <source>
        <dbReference type="Proteomes" id="UP001396898"/>
    </source>
</evidence>
<proteinExistence type="predicted"/>
<feature type="compositionally biased region" description="Acidic residues" evidence="1">
    <location>
        <begin position="107"/>
        <end position="124"/>
    </location>
</feature>
<evidence type="ECO:0000313" key="2">
    <source>
        <dbReference type="EMBL" id="KAK8027594.1"/>
    </source>
</evidence>
<feature type="compositionally biased region" description="Basic and acidic residues" evidence="1">
    <location>
        <begin position="96"/>
        <end position="106"/>
    </location>
</feature>
<evidence type="ECO:0008006" key="4">
    <source>
        <dbReference type="Google" id="ProtNLM"/>
    </source>
</evidence>
<feature type="compositionally biased region" description="Polar residues" evidence="1">
    <location>
        <begin position="136"/>
        <end position="148"/>
    </location>
</feature>
<accession>A0ABR1S6Y5</accession>
<sequence>MAPTDLQMVLVDYRGQIIENCEFLTTKDEFISIITAKEPTGKIKAIAVRTTKNSERREPLIASDGFATVQEAIEALHAKSSEAVQLYIMTNGYAEPRDLDEAKDENKLDDDEDEDEDDDDDDDNASVVSSDSAASTNAPSVWSATSDTAAEVTTPAQTTSGHSRGSRPPPPPSAFKSLKKGKAANGRKARKADPTAAAAAPAPAPAPARKPREDEYYSEDDDERPPRVRIVHHPARQTAPRSMGAGRPAPRQPPPPPAWVAGPGGPGGPLQPPPPFRGGAGGSGGHPMHGFGFVSQPGLSSPPNMGPHPQYVPPSQSNMAHHGPAFSGQPPPPPPPPPPAGAAPPPPHMGGNGGGGHGHARAMQFAQHQQAILANNNNNNIHSNNAPPPPPPPFLKLHDVRLTITWLHHSSARILETVRPSLRALQDAALAYIRSNPHAFENVTAADMAISPPPPSQAPLRPGAVPPPPPAPQAIMTTGVWALRAVVKRAWFGDESWDLASYRGGDDLTRLFASLGQGTVPRLEVEVDYPRPQA</sequence>
<evidence type="ECO:0000256" key="1">
    <source>
        <dbReference type="SAM" id="MobiDB-lite"/>
    </source>
</evidence>
<feature type="region of interest" description="Disordered" evidence="1">
    <location>
        <begin position="96"/>
        <end position="360"/>
    </location>
</feature>
<name>A0ABR1S6Y5_9PEZI</name>
<reference evidence="2 3" key="1">
    <citation type="submission" date="2023-01" db="EMBL/GenBank/DDBJ databases">
        <title>Analysis of 21 Apiospora genomes using comparative genomics revels a genus with tremendous synthesis potential of carbohydrate active enzymes and secondary metabolites.</title>
        <authorList>
            <person name="Sorensen T."/>
        </authorList>
    </citation>
    <scope>NUCLEOTIDE SEQUENCE [LARGE SCALE GENOMIC DNA]</scope>
    <source>
        <strain evidence="2 3">CBS 20057</strain>
    </source>
</reference>
<feature type="compositionally biased region" description="Basic residues" evidence="1">
    <location>
        <begin position="177"/>
        <end position="190"/>
    </location>
</feature>
<organism evidence="2 3">
    <name type="scientific">Apiospora marii</name>
    <dbReference type="NCBI Taxonomy" id="335849"/>
    <lineage>
        <taxon>Eukaryota</taxon>
        <taxon>Fungi</taxon>
        <taxon>Dikarya</taxon>
        <taxon>Ascomycota</taxon>
        <taxon>Pezizomycotina</taxon>
        <taxon>Sordariomycetes</taxon>
        <taxon>Xylariomycetidae</taxon>
        <taxon>Amphisphaeriales</taxon>
        <taxon>Apiosporaceae</taxon>
        <taxon>Apiospora</taxon>
    </lineage>
</organism>
<keyword evidence="3" id="KW-1185">Reference proteome</keyword>
<comment type="caution">
    <text evidence="2">The sequence shown here is derived from an EMBL/GenBank/DDBJ whole genome shotgun (WGS) entry which is preliminary data.</text>
</comment>
<gene>
    <name evidence="2" type="ORF">PG991_004650</name>
</gene>
<feature type="compositionally biased region" description="Gly residues" evidence="1">
    <location>
        <begin position="278"/>
        <end position="287"/>
    </location>
</feature>
<feature type="compositionally biased region" description="Pro residues" evidence="1">
    <location>
        <begin position="329"/>
        <end position="348"/>
    </location>
</feature>